<dbReference type="EMBL" id="JACSQP010000002">
    <property type="protein sequence ID" value="MBD7956830.1"/>
    <property type="molecule type" value="Genomic_DNA"/>
</dbReference>
<reference evidence="2 3" key="1">
    <citation type="submission" date="2020-08" db="EMBL/GenBank/DDBJ databases">
        <title>A Genomic Blueprint of the Chicken Gut Microbiome.</title>
        <authorList>
            <person name="Gilroy R."/>
            <person name="Ravi A."/>
            <person name="Getino M."/>
            <person name="Pursley I."/>
            <person name="Horton D.L."/>
            <person name="Alikhan N.-F."/>
            <person name="Baker D."/>
            <person name="Gharbi K."/>
            <person name="Hall N."/>
            <person name="Watson M."/>
            <person name="Adriaenssens E.M."/>
            <person name="Foster-Nyarko E."/>
            <person name="Jarju S."/>
            <person name="Secka A."/>
            <person name="Antonio M."/>
            <person name="Oren A."/>
            <person name="Chaudhuri R."/>
            <person name="La Ragione R.M."/>
            <person name="Hildebrand F."/>
            <person name="Pallen M.J."/>
        </authorList>
    </citation>
    <scope>NUCLEOTIDE SEQUENCE [LARGE SCALE GENOMIC DNA]</scope>
    <source>
        <strain evidence="2 3">Sa4CUA7</strain>
    </source>
</reference>
<evidence type="ECO:0000313" key="2">
    <source>
        <dbReference type="EMBL" id="MBD7956830.1"/>
    </source>
</evidence>
<proteinExistence type="predicted"/>
<sequence>MIDVIGMSQLVFGSDYPYSVGMAPSAACAITSAGCLSTEDRDAIGWANAHRLLPRLAGMHGHDEAGPG</sequence>
<gene>
    <name evidence="2" type="ORF">H9651_04210</name>
</gene>
<dbReference type="Pfam" id="PF04909">
    <property type="entry name" value="Amidohydro_2"/>
    <property type="match status" value="1"/>
</dbReference>
<feature type="domain" description="Amidohydrolase-related" evidence="1">
    <location>
        <begin position="2"/>
        <end position="54"/>
    </location>
</feature>
<dbReference type="InterPro" id="IPR032466">
    <property type="entry name" value="Metal_Hydrolase"/>
</dbReference>
<protein>
    <submittedName>
        <fullName evidence="2">Amidohydrolase family protein</fullName>
    </submittedName>
</protein>
<evidence type="ECO:0000313" key="3">
    <source>
        <dbReference type="Proteomes" id="UP000648352"/>
    </source>
</evidence>
<dbReference type="Gene3D" id="3.20.20.140">
    <property type="entry name" value="Metal-dependent hydrolases"/>
    <property type="match status" value="1"/>
</dbReference>
<name>A0ABR8S011_9MICO</name>
<dbReference type="SUPFAM" id="SSF51556">
    <property type="entry name" value="Metallo-dependent hydrolases"/>
    <property type="match status" value="1"/>
</dbReference>
<comment type="caution">
    <text evidence="2">The sequence shown here is derived from an EMBL/GenBank/DDBJ whole genome shotgun (WGS) entry which is preliminary data.</text>
</comment>
<dbReference type="InterPro" id="IPR006680">
    <property type="entry name" value="Amidohydro-rel"/>
</dbReference>
<dbReference type="Proteomes" id="UP000648352">
    <property type="component" value="Unassembled WGS sequence"/>
</dbReference>
<keyword evidence="3" id="KW-1185">Reference proteome</keyword>
<accession>A0ABR8S011</accession>
<evidence type="ECO:0000259" key="1">
    <source>
        <dbReference type="Pfam" id="PF04909"/>
    </source>
</evidence>
<organism evidence="2 3">
    <name type="scientific">Microbacterium pullorum</name>
    <dbReference type="NCBI Taxonomy" id="2762236"/>
    <lineage>
        <taxon>Bacteria</taxon>
        <taxon>Bacillati</taxon>
        <taxon>Actinomycetota</taxon>
        <taxon>Actinomycetes</taxon>
        <taxon>Micrococcales</taxon>
        <taxon>Microbacteriaceae</taxon>
        <taxon>Microbacterium</taxon>
    </lineage>
</organism>